<dbReference type="eggNOG" id="KOG2622">
    <property type="taxonomic scope" value="Eukaryota"/>
</dbReference>
<dbReference type="OrthoDB" id="240546at2759"/>
<feature type="region of interest" description="Disordered" evidence="11">
    <location>
        <begin position="550"/>
        <end position="569"/>
    </location>
</feature>
<keyword evidence="14" id="KW-1185">Reference proteome</keyword>
<dbReference type="InterPro" id="IPR043989">
    <property type="entry name" value="CCZ1/INTU/HSP4_longin_3"/>
</dbReference>
<dbReference type="InterPro" id="IPR043987">
    <property type="entry name" value="CCZ1/INTU/HSP4_longin_1"/>
</dbReference>
<dbReference type="InterPro" id="IPR036236">
    <property type="entry name" value="Znf_C2H2_sf"/>
</dbReference>
<evidence type="ECO:0000256" key="2">
    <source>
        <dbReference type="ARBA" id="ARBA00005352"/>
    </source>
</evidence>
<dbReference type="PROSITE" id="PS50157">
    <property type="entry name" value="ZINC_FINGER_C2H2_2"/>
    <property type="match status" value="2"/>
</dbReference>
<evidence type="ECO:0000256" key="3">
    <source>
        <dbReference type="ARBA" id="ARBA00022723"/>
    </source>
</evidence>
<evidence type="ECO:0000256" key="8">
    <source>
        <dbReference type="ARBA" id="ARBA00023163"/>
    </source>
</evidence>
<dbReference type="FunFam" id="3.30.160.60:FF:000130">
    <property type="entry name" value="Spalt-like transcription factor 4"/>
    <property type="match status" value="1"/>
</dbReference>
<feature type="compositionally biased region" description="Low complexity" evidence="11">
    <location>
        <begin position="551"/>
        <end position="567"/>
    </location>
</feature>
<keyword evidence="9" id="KW-0539">Nucleus</keyword>
<dbReference type="EMBL" id="GL349491">
    <property type="protein sequence ID" value="KNC54571.1"/>
    <property type="molecule type" value="Genomic_DNA"/>
</dbReference>
<dbReference type="GO" id="GO:0016192">
    <property type="term" value="P:vesicle-mediated transport"/>
    <property type="evidence" value="ECO:0007669"/>
    <property type="project" value="InterPro"/>
</dbReference>
<dbReference type="SUPFAM" id="SSF57667">
    <property type="entry name" value="beta-beta-alpha zinc fingers"/>
    <property type="match status" value="1"/>
</dbReference>
<reference evidence="13 14" key="1">
    <citation type="submission" date="2010-05" db="EMBL/GenBank/DDBJ databases">
        <title>The Genome Sequence of Thecamonas trahens ATCC 50062.</title>
        <authorList>
            <consortium name="The Broad Institute Genome Sequencing Platform"/>
            <person name="Russ C."/>
            <person name="Cuomo C."/>
            <person name="Shea T."/>
            <person name="Young S.K."/>
            <person name="Zeng Q."/>
            <person name="Koehrsen M."/>
            <person name="Haas B."/>
            <person name="Borodovsky M."/>
            <person name="Guigo R."/>
            <person name="Alvarado L."/>
            <person name="Berlin A."/>
            <person name="Bochicchio J."/>
            <person name="Borenstein D."/>
            <person name="Chapman S."/>
            <person name="Chen Z."/>
            <person name="Freedman E."/>
            <person name="Gellesch M."/>
            <person name="Goldberg J."/>
            <person name="Griggs A."/>
            <person name="Gujja S."/>
            <person name="Heilman E."/>
            <person name="Heiman D."/>
            <person name="Hepburn T."/>
            <person name="Howarth C."/>
            <person name="Jen D."/>
            <person name="Larson L."/>
            <person name="Mehta T."/>
            <person name="Park D."/>
            <person name="Pearson M."/>
            <person name="Roberts A."/>
            <person name="Saif S."/>
            <person name="Shenoy N."/>
            <person name="Sisk P."/>
            <person name="Stolte C."/>
            <person name="Sykes S."/>
            <person name="Thomson T."/>
            <person name="Walk T."/>
            <person name="White J."/>
            <person name="Yandava C."/>
            <person name="Burger G."/>
            <person name="Gray M.W."/>
            <person name="Holland P.W.H."/>
            <person name="King N."/>
            <person name="Lang F.B.F."/>
            <person name="Roger A.J."/>
            <person name="Ruiz-Trillo I."/>
            <person name="Lander E."/>
            <person name="Nusbaum C."/>
        </authorList>
    </citation>
    <scope>NUCLEOTIDE SEQUENCE [LARGE SCALE GENOMIC DNA]</scope>
    <source>
        <strain evidence="13 14">ATCC 50062</strain>
    </source>
</reference>
<evidence type="ECO:0000313" key="14">
    <source>
        <dbReference type="Proteomes" id="UP000054408"/>
    </source>
</evidence>
<dbReference type="Pfam" id="PF19031">
    <property type="entry name" value="Intu_longin_1"/>
    <property type="match status" value="1"/>
</dbReference>
<dbReference type="RefSeq" id="XP_013753595.1">
    <property type="nucleotide sequence ID" value="XM_013898141.1"/>
</dbReference>
<accession>A0A0L0DRF6</accession>
<dbReference type="STRING" id="461836.A0A0L0DRF6"/>
<dbReference type="InterPro" id="IPR013087">
    <property type="entry name" value="Znf_C2H2_type"/>
</dbReference>
<protein>
    <recommendedName>
        <fullName evidence="12">C2H2-type domain-containing protein</fullName>
    </recommendedName>
</protein>
<keyword evidence="5 10" id="KW-0863">Zinc-finger</keyword>
<dbReference type="PANTHER" id="PTHR13056">
    <property type="entry name" value="VACUOLAR FUSION PROTEIN CCZ1 HOMOLOG-RELATED"/>
    <property type="match status" value="1"/>
</dbReference>
<keyword evidence="6" id="KW-0862">Zinc</keyword>
<sequence>MDTTLSEYAASLAEFYVFDPRLGRSEGKEHEAVLYYYPHSLPLSVKTRNVGLSQAFVNFAAQFSPNQPLSAAHTRKHRAAYFNPEGEYWLVLVVRLPYSVVESKDEEGNVVQDNVYDGTKVTDGGLTTMIKQVYAMFKLFNASFSSVVSKYSIEVLRSKLEFFLTPYITSIDFGSLDMFHSLAGIHYLPIDKNVYLRIQCFVNALEDAFPVVGASVFLFDDHLVYSGLGPDDMRILYKYLLDNLAVGGANVDLSKTPRNHPMPSLKPKAGTRRVLPDGFLTGPASLTDPDSPINAPHVFVGDDEEKFLLIYHAHGAVLLLLLDVTDPVALTSVDLYAALEREIKPQMDTLVSSILGFAADTRGASSSSTDSDSAYAYFNSMNLALKSSLASADALSPSLRSMIWAIGSDLSLHREGITEVDIKADPEGWVTGRKSDSRELYVVFDAKKANLIEVSQEIARISKSTFSNRARTTALGRVSALPWDFSAFGQGQSVAGGVAAGDAVAEGAAPAAAPAATGDLLGNMGLPPLLTAARRQGGIAALGVTKLGSFSPRQRQSRPRVQPLPSSAAGQAAMRLGVRRRAGEAAAGEAAAAGAAVAVAEATADEVGGERVMTAEERRKAAKRARNRRYYAENKARLLAKAKTRYSPRKRGGRRQNRDLPHKCAVDGCDFACKYPSKLAVHMRSHTGERPFRCTHCSYAATQEGNLKSHIKAKHGG</sequence>
<dbReference type="Pfam" id="PF23611">
    <property type="entry name" value="zf-C2H2_16"/>
    <property type="match status" value="1"/>
</dbReference>
<dbReference type="GO" id="GO:0035658">
    <property type="term" value="C:Mon1-Ccz1 complex"/>
    <property type="evidence" value="ECO:0007669"/>
    <property type="project" value="InterPro"/>
</dbReference>
<dbReference type="GO" id="GO:0008270">
    <property type="term" value="F:zinc ion binding"/>
    <property type="evidence" value="ECO:0007669"/>
    <property type="project" value="UniProtKB-KW"/>
</dbReference>
<gene>
    <name evidence="13" type="ORF">AMSG_12352</name>
</gene>
<evidence type="ECO:0000256" key="9">
    <source>
        <dbReference type="ARBA" id="ARBA00023242"/>
    </source>
</evidence>
<dbReference type="GeneID" id="25570266"/>
<dbReference type="eggNOG" id="KOG1721">
    <property type="taxonomic scope" value="Eukaryota"/>
</dbReference>
<comment type="subcellular location">
    <subcellularLocation>
        <location evidence="1">Nucleus</location>
    </subcellularLocation>
</comment>
<dbReference type="InterPro" id="IPR043988">
    <property type="entry name" value="CCZ1/INTU_longin_2"/>
</dbReference>
<proteinExistence type="inferred from homology"/>
<dbReference type="SMART" id="SM00355">
    <property type="entry name" value="ZnF_C2H2"/>
    <property type="match status" value="2"/>
</dbReference>
<dbReference type="AlphaFoldDB" id="A0A0L0DRF6"/>
<dbReference type="GO" id="GO:0005634">
    <property type="term" value="C:nucleus"/>
    <property type="evidence" value="ECO:0007669"/>
    <property type="project" value="UniProtKB-SubCell"/>
</dbReference>
<organism evidence="13 14">
    <name type="scientific">Thecamonas trahens ATCC 50062</name>
    <dbReference type="NCBI Taxonomy" id="461836"/>
    <lineage>
        <taxon>Eukaryota</taxon>
        <taxon>Apusozoa</taxon>
        <taxon>Apusomonadida</taxon>
        <taxon>Apusomonadidae</taxon>
        <taxon>Thecamonas</taxon>
    </lineage>
</organism>
<dbReference type="Gene3D" id="3.30.160.60">
    <property type="entry name" value="Classic Zinc Finger"/>
    <property type="match status" value="2"/>
</dbReference>
<evidence type="ECO:0000256" key="4">
    <source>
        <dbReference type="ARBA" id="ARBA00022737"/>
    </source>
</evidence>
<evidence type="ECO:0000256" key="11">
    <source>
        <dbReference type="SAM" id="MobiDB-lite"/>
    </source>
</evidence>
<evidence type="ECO:0000259" key="12">
    <source>
        <dbReference type="PROSITE" id="PS50157"/>
    </source>
</evidence>
<dbReference type="InterPro" id="IPR013176">
    <property type="entry name" value="Ccz1"/>
</dbReference>
<dbReference type="Pfam" id="PF19033">
    <property type="entry name" value="Intu_longin_3"/>
    <property type="match status" value="1"/>
</dbReference>
<dbReference type="InterPro" id="IPR056438">
    <property type="entry name" value="Znf-C2H2_CTCF"/>
</dbReference>
<evidence type="ECO:0000313" key="13">
    <source>
        <dbReference type="EMBL" id="KNC54571.1"/>
    </source>
</evidence>
<feature type="domain" description="C2H2-type" evidence="12">
    <location>
        <begin position="662"/>
        <end position="691"/>
    </location>
</feature>
<evidence type="ECO:0000256" key="1">
    <source>
        <dbReference type="ARBA" id="ARBA00004123"/>
    </source>
</evidence>
<keyword evidence="3" id="KW-0479">Metal-binding</keyword>
<keyword evidence="4" id="KW-0677">Repeat</keyword>
<dbReference type="Proteomes" id="UP000054408">
    <property type="component" value="Unassembled WGS sequence"/>
</dbReference>
<evidence type="ECO:0000256" key="10">
    <source>
        <dbReference type="PROSITE-ProRule" id="PRU00042"/>
    </source>
</evidence>
<name>A0A0L0DRF6_THETB</name>
<dbReference type="GO" id="GO:0010468">
    <property type="term" value="P:regulation of gene expression"/>
    <property type="evidence" value="ECO:0007669"/>
    <property type="project" value="UniProtKB-ARBA"/>
</dbReference>
<keyword evidence="7" id="KW-0805">Transcription regulation</keyword>
<keyword evidence="8" id="KW-0804">Transcription</keyword>
<evidence type="ECO:0000256" key="5">
    <source>
        <dbReference type="ARBA" id="ARBA00022771"/>
    </source>
</evidence>
<dbReference type="PROSITE" id="PS00028">
    <property type="entry name" value="ZINC_FINGER_C2H2_1"/>
    <property type="match status" value="1"/>
</dbReference>
<evidence type="ECO:0000256" key="6">
    <source>
        <dbReference type="ARBA" id="ARBA00022833"/>
    </source>
</evidence>
<feature type="domain" description="C2H2-type" evidence="12">
    <location>
        <begin position="692"/>
        <end position="717"/>
    </location>
</feature>
<dbReference type="Pfam" id="PF19032">
    <property type="entry name" value="Intu_longin_2"/>
    <property type="match status" value="1"/>
</dbReference>
<evidence type="ECO:0000256" key="7">
    <source>
        <dbReference type="ARBA" id="ARBA00023015"/>
    </source>
</evidence>
<dbReference type="PANTHER" id="PTHR13056:SF0">
    <property type="entry name" value="VACUOLAR FUSION PROTEIN CCZ1 HOMOLOG-RELATED"/>
    <property type="match status" value="1"/>
</dbReference>
<comment type="similarity">
    <text evidence="2">Belongs to the CCZ1 family.</text>
</comment>